<dbReference type="STRING" id="551996.SAMN05192573_11124"/>
<reference evidence="3" key="1">
    <citation type="submission" date="2016-10" db="EMBL/GenBank/DDBJ databases">
        <authorList>
            <person name="Varghese N."/>
            <person name="Submissions S."/>
        </authorList>
    </citation>
    <scope>NUCLEOTIDE SEQUENCE [LARGE SCALE GENOMIC DNA]</scope>
    <source>
        <strain evidence="3">Gh-67</strain>
    </source>
</reference>
<feature type="transmembrane region" description="Helical" evidence="1">
    <location>
        <begin position="38"/>
        <end position="60"/>
    </location>
</feature>
<gene>
    <name evidence="2" type="ORF">SAMN05192573_11124</name>
</gene>
<keyword evidence="1" id="KW-0472">Membrane</keyword>
<evidence type="ECO:0000256" key="1">
    <source>
        <dbReference type="SAM" id="Phobius"/>
    </source>
</evidence>
<dbReference type="EMBL" id="FNCG01000011">
    <property type="protein sequence ID" value="SDH61006.1"/>
    <property type="molecule type" value="Genomic_DNA"/>
</dbReference>
<dbReference type="InterPro" id="IPR009045">
    <property type="entry name" value="Zn_M74/Hedgehog-like"/>
</dbReference>
<sequence length="264" mass="30164">MFCLLTVFTQIGGLVYLISISLHKLINKTLNNKYYRQITKAVVFMVLYCLTTFLIVPPLARLSGRVPLPFSQINHLKPLNRLTCLFNRNYVRPQLKQAAFAVAAEMNHKYPGSALNYLDASFPFINGFPLMPHLSHNDGKKLDLAFFYIDNKTGLETDKTPSPIGYGISEEPRAGEINTTQACLIKGYWQYSFLTKMVPQSNKVNFTFDSLRTKALVTLFASQYVINKIFIEPHLKNRLGIQTPKLRFHGCRAVRHDDHIHVQL</sequence>
<feature type="transmembrane region" description="Helical" evidence="1">
    <location>
        <begin position="6"/>
        <end position="26"/>
    </location>
</feature>
<organism evidence="2 3">
    <name type="scientific">Mucilaginibacter gossypii</name>
    <dbReference type="NCBI Taxonomy" id="551996"/>
    <lineage>
        <taxon>Bacteria</taxon>
        <taxon>Pseudomonadati</taxon>
        <taxon>Bacteroidota</taxon>
        <taxon>Sphingobacteriia</taxon>
        <taxon>Sphingobacteriales</taxon>
        <taxon>Sphingobacteriaceae</taxon>
        <taxon>Mucilaginibacter</taxon>
    </lineage>
</organism>
<dbReference type="Gene3D" id="3.30.1380.10">
    <property type="match status" value="1"/>
</dbReference>
<proteinExistence type="predicted"/>
<accession>A0A1G8DTG2</accession>
<evidence type="ECO:0000313" key="3">
    <source>
        <dbReference type="Proteomes" id="UP000199705"/>
    </source>
</evidence>
<keyword evidence="1" id="KW-0812">Transmembrane</keyword>
<protein>
    <submittedName>
        <fullName evidence="2">Uncharacterized protein</fullName>
    </submittedName>
</protein>
<keyword evidence="1" id="KW-1133">Transmembrane helix</keyword>
<dbReference type="AlphaFoldDB" id="A0A1G8DTG2"/>
<name>A0A1G8DTG2_9SPHI</name>
<keyword evidence="3" id="KW-1185">Reference proteome</keyword>
<dbReference type="Proteomes" id="UP000199705">
    <property type="component" value="Unassembled WGS sequence"/>
</dbReference>
<evidence type="ECO:0000313" key="2">
    <source>
        <dbReference type="EMBL" id="SDH61006.1"/>
    </source>
</evidence>